<dbReference type="Gene3D" id="2.60.120.10">
    <property type="entry name" value="Jelly Rolls"/>
    <property type="match status" value="1"/>
</dbReference>
<dbReference type="GO" id="GO:0046872">
    <property type="term" value="F:metal ion binding"/>
    <property type="evidence" value="ECO:0007669"/>
    <property type="project" value="UniProtKB-KW"/>
</dbReference>
<feature type="domain" description="Cupin type-2" evidence="2">
    <location>
        <begin position="42"/>
        <end position="112"/>
    </location>
</feature>
<sequence>MKPLINVEDITEFEGHKHGAFKAKYADVGGRIGADQLGYNITIVPPGKKSCPFHNHHVNEEMFFILEGTGLLRFGEKDYQLKKNDIIACPIGGRTVAHQIINNSDDDLKYLALSTNKVYEICEYPDSDKILSKVGSYESIKLRHIAKASESHDYFKDEE</sequence>
<evidence type="ECO:0000259" key="2">
    <source>
        <dbReference type="Pfam" id="PF07883"/>
    </source>
</evidence>
<dbReference type="PANTHER" id="PTHR35848:SF6">
    <property type="entry name" value="CUPIN TYPE-2 DOMAIN-CONTAINING PROTEIN"/>
    <property type="match status" value="1"/>
</dbReference>
<dbReference type="InterPro" id="IPR051610">
    <property type="entry name" value="GPI/OXD"/>
</dbReference>
<evidence type="ECO:0000313" key="3">
    <source>
        <dbReference type="EMBL" id="SVE63999.1"/>
    </source>
</evidence>
<proteinExistence type="predicted"/>
<dbReference type="InterPro" id="IPR013096">
    <property type="entry name" value="Cupin_2"/>
</dbReference>
<dbReference type="CDD" id="cd02224">
    <property type="entry name" value="cupin_SPO2919-like"/>
    <property type="match status" value="1"/>
</dbReference>
<dbReference type="SUPFAM" id="SSF51182">
    <property type="entry name" value="RmlC-like cupins"/>
    <property type="match status" value="1"/>
</dbReference>
<dbReference type="Pfam" id="PF07883">
    <property type="entry name" value="Cupin_2"/>
    <property type="match status" value="1"/>
</dbReference>
<dbReference type="EMBL" id="UINC01231460">
    <property type="protein sequence ID" value="SVE63999.1"/>
    <property type="molecule type" value="Genomic_DNA"/>
</dbReference>
<organism evidence="3">
    <name type="scientific">marine metagenome</name>
    <dbReference type="NCBI Taxonomy" id="408172"/>
    <lineage>
        <taxon>unclassified sequences</taxon>
        <taxon>metagenomes</taxon>
        <taxon>ecological metagenomes</taxon>
    </lineage>
</organism>
<dbReference type="AlphaFoldDB" id="A0A383F4V7"/>
<gene>
    <name evidence="3" type="ORF">METZ01_LOCUS516853</name>
</gene>
<protein>
    <recommendedName>
        <fullName evidence="2">Cupin type-2 domain-containing protein</fullName>
    </recommendedName>
</protein>
<accession>A0A383F4V7</accession>
<dbReference type="PANTHER" id="PTHR35848">
    <property type="entry name" value="OXALATE-BINDING PROTEIN"/>
    <property type="match status" value="1"/>
</dbReference>
<evidence type="ECO:0000256" key="1">
    <source>
        <dbReference type="ARBA" id="ARBA00022723"/>
    </source>
</evidence>
<name>A0A383F4V7_9ZZZZ</name>
<dbReference type="InterPro" id="IPR014710">
    <property type="entry name" value="RmlC-like_jellyroll"/>
</dbReference>
<dbReference type="InterPro" id="IPR011051">
    <property type="entry name" value="RmlC_Cupin_sf"/>
</dbReference>
<keyword evidence="1" id="KW-0479">Metal-binding</keyword>
<reference evidence="3" key="1">
    <citation type="submission" date="2018-05" db="EMBL/GenBank/DDBJ databases">
        <authorList>
            <person name="Lanie J.A."/>
            <person name="Ng W.-L."/>
            <person name="Kazmierczak K.M."/>
            <person name="Andrzejewski T.M."/>
            <person name="Davidsen T.M."/>
            <person name="Wayne K.J."/>
            <person name="Tettelin H."/>
            <person name="Glass J.I."/>
            <person name="Rusch D."/>
            <person name="Podicherti R."/>
            <person name="Tsui H.-C.T."/>
            <person name="Winkler M.E."/>
        </authorList>
    </citation>
    <scope>NUCLEOTIDE SEQUENCE</scope>
</reference>